<reference evidence="5" key="1">
    <citation type="submission" date="2020-10" db="EMBL/GenBank/DDBJ databases">
        <authorList>
            <person name="Gilroy R."/>
        </authorList>
    </citation>
    <scope>NUCLEOTIDE SEQUENCE</scope>
    <source>
        <strain evidence="5">13766</strain>
    </source>
</reference>
<feature type="domain" description="Lipoyl-binding" evidence="4">
    <location>
        <begin position="60"/>
        <end position="129"/>
    </location>
</feature>
<gene>
    <name evidence="5" type="ORF">IAA84_00735</name>
</gene>
<dbReference type="AlphaFoldDB" id="A0A9D1FYL9"/>
<comment type="caution">
    <text evidence="5">The sequence shown here is derived from an EMBL/GenBank/DDBJ whole genome shotgun (WGS) entry which is preliminary data.</text>
</comment>
<dbReference type="InterPro" id="IPR011053">
    <property type="entry name" value="Single_hybrid_motif"/>
</dbReference>
<evidence type="ECO:0000256" key="2">
    <source>
        <dbReference type="ARBA" id="ARBA00023054"/>
    </source>
</evidence>
<dbReference type="InterPro" id="IPR000089">
    <property type="entry name" value="Biotin_lipoyl"/>
</dbReference>
<keyword evidence="2" id="KW-0175">Coiled coil</keyword>
<dbReference type="PANTHER" id="PTHR32347">
    <property type="entry name" value="EFFLUX SYSTEM COMPONENT YKNX-RELATED"/>
    <property type="match status" value="1"/>
</dbReference>
<feature type="transmembrane region" description="Helical" evidence="3">
    <location>
        <begin position="7"/>
        <end position="25"/>
    </location>
</feature>
<protein>
    <submittedName>
        <fullName evidence="5">HlyD family efflux transporter periplasmic adaptor subunit</fullName>
    </submittedName>
</protein>
<name>A0A9D1FYL9_9FIRM</name>
<organism evidence="5 6">
    <name type="scientific">Candidatus Alectryocaccomicrobium excrementavium</name>
    <dbReference type="NCBI Taxonomy" id="2840668"/>
    <lineage>
        <taxon>Bacteria</taxon>
        <taxon>Bacillati</taxon>
        <taxon>Bacillota</taxon>
        <taxon>Clostridia</taxon>
        <taxon>Candidatus Alectryocaccomicrobium</taxon>
    </lineage>
</organism>
<keyword evidence="3" id="KW-0812">Transmembrane</keyword>
<dbReference type="Gene3D" id="2.40.30.170">
    <property type="match status" value="1"/>
</dbReference>
<evidence type="ECO:0000313" key="5">
    <source>
        <dbReference type="EMBL" id="HIS91523.1"/>
    </source>
</evidence>
<dbReference type="Gene3D" id="2.40.420.20">
    <property type="match status" value="1"/>
</dbReference>
<reference evidence="5" key="2">
    <citation type="journal article" date="2021" name="PeerJ">
        <title>Extensive microbial diversity within the chicken gut microbiome revealed by metagenomics and culture.</title>
        <authorList>
            <person name="Gilroy R."/>
            <person name="Ravi A."/>
            <person name="Getino M."/>
            <person name="Pursley I."/>
            <person name="Horton D.L."/>
            <person name="Alikhan N.F."/>
            <person name="Baker D."/>
            <person name="Gharbi K."/>
            <person name="Hall N."/>
            <person name="Watson M."/>
            <person name="Adriaenssens E.M."/>
            <person name="Foster-Nyarko E."/>
            <person name="Jarju S."/>
            <person name="Secka A."/>
            <person name="Antonio M."/>
            <person name="Oren A."/>
            <person name="Chaudhuri R.R."/>
            <person name="La Ragione R."/>
            <person name="Hildebrand F."/>
            <person name="Pallen M.J."/>
        </authorList>
    </citation>
    <scope>NUCLEOTIDE SEQUENCE</scope>
    <source>
        <strain evidence="5">13766</strain>
    </source>
</reference>
<comment type="subcellular location">
    <subcellularLocation>
        <location evidence="1">Cell envelope</location>
    </subcellularLocation>
</comment>
<evidence type="ECO:0000256" key="3">
    <source>
        <dbReference type="SAM" id="Phobius"/>
    </source>
</evidence>
<dbReference type="SUPFAM" id="SSF51230">
    <property type="entry name" value="Single hybrid motif"/>
    <property type="match status" value="1"/>
</dbReference>
<keyword evidence="3" id="KW-1133">Transmembrane helix</keyword>
<keyword evidence="3" id="KW-0472">Membrane</keyword>
<accession>A0A9D1FYL9</accession>
<evidence type="ECO:0000313" key="6">
    <source>
        <dbReference type="Proteomes" id="UP000824140"/>
    </source>
</evidence>
<dbReference type="Gene3D" id="2.40.50.100">
    <property type="match status" value="1"/>
</dbReference>
<dbReference type="EMBL" id="DVJN01000013">
    <property type="protein sequence ID" value="HIS91523.1"/>
    <property type="molecule type" value="Genomic_DNA"/>
</dbReference>
<dbReference type="InterPro" id="IPR050465">
    <property type="entry name" value="UPF0194_transport"/>
</dbReference>
<sequence>MKKKRIILWLIIILVAILAVVVYYFQSSSGTGGMRGAYYESETSRLGNIATYYNFTGNVEVKESQQAAAYSAATVREIYVDEGDAVDKGDALLRLSDGTLLSAEIAGEVTAVDASVDEAVAAGTPLVEIVNFETLEIVVKIDEYDVNAVSVGDEALVTVDALGESFDGEIVRISKIAQQSGDVSYFEATIAAQTSVALLPGMKVSAKVLNESVDNAVIVSMDALQFDAYNQPYVTKMSGREYVQVPVTVGINDGTSVQILSGVSAGETVYVRRSVLDMMGMTGG</sequence>
<evidence type="ECO:0000259" key="4">
    <source>
        <dbReference type="Pfam" id="PF00364"/>
    </source>
</evidence>
<proteinExistence type="predicted"/>
<dbReference type="Proteomes" id="UP000824140">
    <property type="component" value="Unassembled WGS sequence"/>
</dbReference>
<evidence type="ECO:0000256" key="1">
    <source>
        <dbReference type="ARBA" id="ARBA00004196"/>
    </source>
</evidence>
<dbReference type="GO" id="GO:0030313">
    <property type="term" value="C:cell envelope"/>
    <property type="evidence" value="ECO:0007669"/>
    <property type="project" value="UniProtKB-SubCell"/>
</dbReference>
<dbReference type="Pfam" id="PF00364">
    <property type="entry name" value="Biotin_lipoyl"/>
    <property type="match status" value="1"/>
</dbReference>